<protein>
    <submittedName>
        <fullName evidence="1">Uncharacterized protein</fullName>
    </submittedName>
</protein>
<name>A0A3M7PA87_BRAPC</name>
<dbReference type="AlphaFoldDB" id="A0A3M7PA87"/>
<sequence>MLNNHIRTSLMFYNNKKQSLMHKIGAYVEEYSDDLKPISLILVKLKPDYYRNFCEILESNHNKRKEEEEEIKEVFFPTLYFSAVLLDRKKLRTRALQVDTFLRTSNQFIKNSQKIQDQLGIIGGVYVSILSKSLLKLFELMIKSTKEMNHIKCFVKILIMPSILLREFDFHLNGMINVTFKNSEILNVLNSIID</sequence>
<dbReference type="EMBL" id="REGN01012351">
    <property type="protein sequence ID" value="RMZ95690.1"/>
    <property type="molecule type" value="Genomic_DNA"/>
</dbReference>
<proteinExistence type="predicted"/>
<dbReference type="Proteomes" id="UP000276133">
    <property type="component" value="Unassembled WGS sequence"/>
</dbReference>
<keyword evidence="2" id="KW-1185">Reference proteome</keyword>
<reference evidence="1 2" key="1">
    <citation type="journal article" date="2018" name="Sci. Rep.">
        <title>Genomic signatures of local adaptation to the degree of environmental predictability in rotifers.</title>
        <authorList>
            <person name="Franch-Gras L."/>
            <person name="Hahn C."/>
            <person name="Garcia-Roger E.M."/>
            <person name="Carmona M.J."/>
            <person name="Serra M."/>
            <person name="Gomez A."/>
        </authorList>
    </citation>
    <scope>NUCLEOTIDE SEQUENCE [LARGE SCALE GENOMIC DNA]</scope>
    <source>
        <strain evidence="1">HYR1</strain>
    </source>
</reference>
<accession>A0A3M7PA87</accession>
<organism evidence="1 2">
    <name type="scientific">Brachionus plicatilis</name>
    <name type="common">Marine rotifer</name>
    <name type="synonym">Brachionus muelleri</name>
    <dbReference type="NCBI Taxonomy" id="10195"/>
    <lineage>
        <taxon>Eukaryota</taxon>
        <taxon>Metazoa</taxon>
        <taxon>Spiralia</taxon>
        <taxon>Gnathifera</taxon>
        <taxon>Rotifera</taxon>
        <taxon>Eurotatoria</taxon>
        <taxon>Monogononta</taxon>
        <taxon>Pseudotrocha</taxon>
        <taxon>Ploima</taxon>
        <taxon>Brachionidae</taxon>
        <taxon>Brachionus</taxon>
    </lineage>
</organism>
<comment type="caution">
    <text evidence="1">The sequence shown here is derived from an EMBL/GenBank/DDBJ whole genome shotgun (WGS) entry which is preliminary data.</text>
</comment>
<evidence type="ECO:0000313" key="2">
    <source>
        <dbReference type="Proteomes" id="UP000276133"/>
    </source>
</evidence>
<gene>
    <name evidence="1" type="ORF">BpHYR1_026939</name>
</gene>
<evidence type="ECO:0000313" key="1">
    <source>
        <dbReference type="EMBL" id="RMZ95690.1"/>
    </source>
</evidence>